<accession>A0ABP8NHD8</accession>
<gene>
    <name evidence="2" type="ORF">GCM10023156_54060</name>
</gene>
<proteinExistence type="predicted"/>
<organism evidence="2 3">
    <name type="scientific">Novipirellula rosea</name>
    <dbReference type="NCBI Taxonomy" id="1031540"/>
    <lineage>
        <taxon>Bacteria</taxon>
        <taxon>Pseudomonadati</taxon>
        <taxon>Planctomycetota</taxon>
        <taxon>Planctomycetia</taxon>
        <taxon>Pirellulales</taxon>
        <taxon>Pirellulaceae</taxon>
        <taxon>Novipirellula</taxon>
    </lineage>
</organism>
<reference evidence="3" key="1">
    <citation type="journal article" date="2019" name="Int. J. Syst. Evol. Microbiol.">
        <title>The Global Catalogue of Microorganisms (GCM) 10K type strain sequencing project: providing services to taxonomists for standard genome sequencing and annotation.</title>
        <authorList>
            <consortium name="The Broad Institute Genomics Platform"/>
            <consortium name="The Broad Institute Genome Sequencing Center for Infectious Disease"/>
            <person name="Wu L."/>
            <person name="Ma J."/>
        </authorList>
    </citation>
    <scope>NUCLEOTIDE SEQUENCE [LARGE SCALE GENOMIC DNA]</scope>
    <source>
        <strain evidence="3">JCM 17759</strain>
    </source>
</reference>
<dbReference type="Proteomes" id="UP001500840">
    <property type="component" value="Unassembled WGS sequence"/>
</dbReference>
<comment type="caution">
    <text evidence="2">The sequence shown here is derived from an EMBL/GenBank/DDBJ whole genome shotgun (WGS) entry which is preliminary data.</text>
</comment>
<dbReference type="RefSeq" id="WP_345326913.1">
    <property type="nucleotide sequence ID" value="NZ_BAABGA010000077.1"/>
</dbReference>
<dbReference type="Gene3D" id="3.40.50.10140">
    <property type="entry name" value="Toll/interleukin-1 receptor homology (TIR) domain"/>
    <property type="match status" value="1"/>
</dbReference>
<feature type="domain" description="TIR" evidence="1">
    <location>
        <begin position="131"/>
        <end position="229"/>
    </location>
</feature>
<dbReference type="Pfam" id="PF13676">
    <property type="entry name" value="TIR_2"/>
    <property type="match status" value="1"/>
</dbReference>
<dbReference type="SUPFAM" id="SSF52200">
    <property type="entry name" value="Toll/Interleukin receptor TIR domain"/>
    <property type="match status" value="1"/>
</dbReference>
<evidence type="ECO:0000313" key="3">
    <source>
        <dbReference type="Proteomes" id="UP001500840"/>
    </source>
</evidence>
<sequence>MELAISLAYRPANKSEAEAIRDEIIRAHPDVTIDHVVVDDTAGVPANGALHVVLFDEQFDDDPDAVAWLTKVDAVRATTPLFPIALNPDHGRPPKPIANLKSRNWLGDRDEVLVSIAAAVGLSLRPGENNVFVSYRQVDGSRSANLIEQALRDRGFSTWRDESNSLYDAPNLRLGEDVQEEIEKNIATASALILVDTPRSAESSWVRLEVELAVGKMIPIFPVVLHSDSVQTHVSRFRILESLHRRAVLQSEYVDSELLAPKAELNGVVSQFEVYLQRVYQNRIVQLRDLEKFLASKGCEFARNSHLPHLHNGRLQQATKMMSLLACCSFEDQIFAPRVRGFVDGMTKLAALKQMFSCNFYLYPGQTLIEDDLLEIIEREVPELRDVAAELLSYNDAVARVSLLTEGYGV</sequence>
<dbReference type="InterPro" id="IPR000157">
    <property type="entry name" value="TIR_dom"/>
</dbReference>
<dbReference type="EMBL" id="BAABGA010000077">
    <property type="protein sequence ID" value="GAA4465837.1"/>
    <property type="molecule type" value="Genomic_DNA"/>
</dbReference>
<evidence type="ECO:0000313" key="2">
    <source>
        <dbReference type="EMBL" id="GAA4465837.1"/>
    </source>
</evidence>
<evidence type="ECO:0000259" key="1">
    <source>
        <dbReference type="Pfam" id="PF13676"/>
    </source>
</evidence>
<name>A0ABP8NHD8_9BACT</name>
<protein>
    <recommendedName>
        <fullName evidence="1">TIR domain-containing protein</fullName>
    </recommendedName>
</protein>
<keyword evidence="3" id="KW-1185">Reference proteome</keyword>
<dbReference type="InterPro" id="IPR035897">
    <property type="entry name" value="Toll_tir_struct_dom_sf"/>
</dbReference>